<evidence type="ECO:0000256" key="3">
    <source>
        <dbReference type="ARBA" id="ARBA00023163"/>
    </source>
</evidence>
<dbReference type="InterPro" id="IPR000524">
    <property type="entry name" value="Tscrpt_reg_HTH_GntR"/>
</dbReference>
<feature type="domain" description="HTH gntR-type" evidence="4">
    <location>
        <begin position="14"/>
        <end position="81"/>
    </location>
</feature>
<name>A0A841AFT8_9MICO</name>
<dbReference type="Gene3D" id="1.10.10.10">
    <property type="entry name" value="Winged helix-like DNA-binding domain superfamily/Winged helix DNA-binding domain"/>
    <property type="match status" value="1"/>
</dbReference>
<dbReference type="Pfam" id="PF00392">
    <property type="entry name" value="GntR"/>
    <property type="match status" value="1"/>
</dbReference>
<dbReference type="SUPFAM" id="SSF48008">
    <property type="entry name" value="GntR ligand-binding domain-like"/>
    <property type="match status" value="1"/>
</dbReference>
<dbReference type="PROSITE" id="PS50949">
    <property type="entry name" value="HTH_GNTR"/>
    <property type="match status" value="1"/>
</dbReference>
<dbReference type="Proteomes" id="UP000536685">
    <property type="component" value="Unassembled WGS sequence"/>
</dbReference>
<keyword evidence="3" id="KW-0804">Transcription</keyword>
<dbReference type="AlphaFoldDB" id="A0A841AFT8"/>
<dbReference type="SMART" id="SM00345">
    <property type="entry name" value="HTH_GNTR"/>
    <property type="match status" value="1"/>
</dbReference>
<keyword evidence="2 5" id="KW-0238">DNA-binding</keyword>
<dbReference type="PANTHER" id="PTHR43537:SF45">
    <property type="entry name" value="GNTR FAMILY REGULATORY PROTEIN"/>
    <property type="match status" value="1"/>
</dbReference>
<dbReference type="Pfam" id="PF07729">
    <property type="entry name" value="FCD"/>
    <property type="match status" value="1"/>
</dbReference>
<proteinExistence type="predicted"/>
<dbReference type="PANTHER" id="PTHR43537">
    <property type="entry name" value="TRANSCRIPTIONAL REGULATOR, GNTR FAMILY"/>
    <property type="match status" value="1"/>
</dbReference>
<protein>
    <submittedName>
        <fullName evidence="5">DNA-binding GntR family transcriptional regulator</fullName>
    </submittedName>
</protein>
<dbReference type="Gene3D" id="1.20.120.530">
    <property type="entry name" value="GntR ligand-binding domain-like"/>
    <property type="match status" value="1"/>
</dbReference>
<dbReference type="GO" id="GO:0003677">
    <property type="term" value="F:DNA binding"/>
    <property type="evidence" value="ECO:0007669"/>
    <property type="project" value="UniProtKB-KW"/>
</dbReference>
<evidence type="ECO:0000256" key="2">
    <source>
        <dbReference type="ARBA" id="ARBA00023125"/>
    </source>
</evidence>
<dbReference type="InterPro" id="IPR036388">
    <property type="entry name" value="WH-like_DNA-bd_sf"/>
</dbReference>
<dbReference type="EMBL" id="JACHMJ010000001">
    <property type="protein sequence ID" value="MBB5842107.1"/>
    <property type="molecule type" value="Genomic_DNA"/>
</dbReference>
<dbReference type="SMART" id="SM00895">
    <property type="entry name" value="FCD"/>
    <property type="match status" value="1"/>
</dbReference>
<organism evidence="5 6">
    <name type="scientific">Conyzicola lurida</name>
    <dbReference type="NCBI Taxonomy" id="1172621"/>
    <lineage>
        <taxon>Bacteria</taxon>
        <taxon>Bacillati</taxon>
        <taxon>Actinomycetota</taxon>
        <taxon>Actinomycetes</taxon>
        <taxon>Micrococcales</taxon>
        <taxon>Microbacteriaceae</taxon>
        <taxon>Conyzicola</taxon>
    </lineage>
</organism>
<evidence type="ECO:0000259" key="4">
    <source>
        <dbReference type="PROSITE" id="PS50949"/>
    </source>
</evidence>
<dbReference type="InterPro" id="IPR036390">
    <property type="entry name" value="WH_DNA-bd_sf"/>
</dbReference>
<dbReference type="RefSeq" id="WP_184233222.1">
    <property type="nucleotide sequence ID" value="NZ_JACHMJ010000001.1"/>
</dbReference>
<evidence type="ECO:0000256" key="1">
    <source>
        <dbReference type="ARBA" id="ARBA00023015"/>
    </source>
</evidence>
<reference evidence="5 6" key="1">
    <citation type="submission" date="2020-08" db="EMBL/GenBank/DDBJ databases">
        <title>Sequencing the genomes of 1000 actinobacteria strains.</title>
        <authorList>
            <person name="Klenk H.-P."/>
        </authorList>
    </citation>
    <scope>NUCLEOTIDE SEQUENCE [LARGE SCALE GENOMIC DNA]</scope>
    <source>
        <strain evidence="5 6">DSM 105784</strain>
    </source>
</reference>
<comment type="caution">
    <text evidence="5">The sequence shown here is derived from an EMBL/GenBank/DDBJ whole genome shotgun (WGS) entry which is preliminary data.</text>
</comment>
<dbReference type="InterPro" id="IPR008920">
    <property type="entry name" value="TF_FadR/GntR_C"/>
</dbReference>
<keyword evidence="1" id="KW-0805">Transcription regulation</keyword>
<evidence type="ECO:0000313" key="5">
    <source>
        <dbReference type="EMBL" id="MBB5842107.1"/>
    </source>
</evidence>
<gene>
    <name evidence="5" type="ORF">HD599_000430</name>
</gene>
<keyword evidence="6" id="KW-1185">Reference proteome</keyword>
<evidence type="ECO:0000313" key="6">
    <source>
        <dbReference type="Proteomes" id="UP000536685"/>
    </source>
</evidence>
<sequence length="229" mass="25248">MPIGSTGRPAATRQVLADHVYDELMVALVDGRLGAGEPLNIDALSREMQLSQTPIREALARLESTGLVVREALKGYRVAPLFSAVELDELMDARSVLEPENAFRACAESATELIPQLERSIRDLAEFKDNQSSSIRPYWQADERFHRLIAEGAKNRFLLSAYTALGGHVQRFRLFGGLGVSDADFAIAEHTDILTAFQAGEAELAREKMADHIAMVKHRAISDEAHLHA</sequence>
<dbReference type="InterPro" id="IPR011711">
    <property type="entry name" value="GntR_C"/>
</dbReference>
<dbReference type="GO" id="GO:0003700">
    <property type="term" value="F:DNA-binding transcription factor activity"/>
    <property type="evidence" value="ECO:0007669"/>
    <property type="project" value="InterPro"/>
</dbReference>
<accession>A0A841AFT8</accession>
<dbReference type="SUPFAM" id="SSF46785">
    <property type="entry name" value="Winged helix' DNA-binding domain"/>
    <property type="match status" value="1"/>
</dbReference>